<accession>A0AAN4ZQX2</accession>
<evidence type="ECO:0000313" key="1">
    <source>
        <dbReference type="EMBL" id="GMR44394.1"/>
    </source>
</evidence>
<evidence type="ECO:0000313" key="2">
    <source>
        <dbReference type="Proteomes" id="UP001328107"/>
    </source>
</evidence>
<reference evidence="2" key="1">
    <citation type="submission" date="2022-10" db="EMBL/GenBank/DDBJ databases">
        <title>Genome assembly of Pristionchus species.</title>
        <authorList>
            <person name="Yoshida K."/>
            <person name="Sommer R.J."/>
        </authorList>
    </citation>
    <scope>NUCLEOTIDE SEQUENCE [LARGE SCALE GENOMIC DNA]</scope>
    <source>
        <strain evidence="2">RS5460</strain>
    </source>
</reference>
<dbReference type="EMBL" id="BTRK01000003">
    <property type="protein sequence ID" value="GMR44394.1"/>
    <property type="molecule type" value="Genomic_DNA"/>
</dbReference>
<feature type="non-terminal residue" evidence="1">
    <location>
        <position position="83"/>
    </location>
</feature>
<keyword evidence="2" id="KW-1185">Reference proteome</keyword>
<dbReference type="Proteomes" id="UP001328107">
    <property type="component" value="Unassembled WGS sequence"/>
</dbReference>
<comment type="caution">
    <text evidence="1">The sequence shown here is derived from an EMBL/GenBank/DDBJ whole genome shotgun (WGS) entry which is preliminary data.</text>
</comment>
<feature type="non-terminal residue" evidence="1">
    <location>
        <position position="1"/>
    </location>
</feature>
<name>A0AAN4ZQX2_9BILA</name>
<proteinExistence type="predicted"/>
<protein>
    <submittedName>
        <fullName evidence="1">Uncharacterized protein</fullName>
    </submittedName>
</protein>
<gene>
    <name evidence="1" type="ORF">PMAYCL1PPCAC_14589</name>
</gene>
<organism evidence="1 2">
    <name type="scientific">Pristionchus mayeri</name>
    <dbReference type="NCBI Taxonomy" id="1317129"/>
    <lineage>
        <taxon>Eukaryota</taxon>
        <taxon>Metazoa</taxon>
        <taxon>Ecdysozoa</taxon>
        <taxon>Nematoda</taxon>
        <taxon>Chromadorea</taxon>
        <taxon>Rhabditida</taxon>
        <taxon>Rhabditina</taxon>
        <taxon>Diplogasteromorpha</taxon>
        <taxon>Diplogasteroidea</taxon>
        <taxon>Neodiplogasteridae</taxon>
        <taxon>Pristionchus</taxon>
    </lineage>
</organism>
<sequence length="83" mass="9152">YLKNRCVYPWEKIKQLLGNGCTDLKEGDNLMEGIDSKDLIASGCFPTAFKMLQCDGSDYELTFVLNKSESHVLSEASAIGGLM</sequence>
<dbReference type="AlphaFoldDB" id="A0AAN4ZQX2"/>